<dbReference type="PANTHER" id="PTHR43895:SF32">
    <property type="entry name" value="SERINE_THREONINE-PROTEIN KINASE CHK1"/>
    <property type="match status" value="1"/>
</dbReference>
<dbReference type="Pfam" id="PF00069">
    <property type="entry name" value="Pkinase"/>
    <property type="match status" value="1"/>
</dbReference>
<comment type="caution">
    <text evidence="11">The sequence shown here is derived from an EMBL/GenBank/DDBJ whole genome shotgun (WGS) entry which is preliminary data.</text>
</comment>
<dbReference type="PROSITE" id="PS50011">
    <property type="entry name" value="PROTEIN_KINASE_DOM"/>
    <property type="match status" value="1"/>
</dbReference>
<keyword evidence="3" id="KW-0808">Transferase</keyword>
<comment type="catalytic activity">
    <reaction evidence="8">
        <text>L-seryl-[protein] + ATP = O-phospho-L-seryl-[protein] + ADP + H(+)</text>
        <dbReference type="Rhea" id="RHEA:17989"/>
        <dbReference type="Rhea" id="RHEA-COMP:9863"/>
        <dbReference type="Rhea" id="RHEA-COMP:11604"/>
        <dbReference type="ChEBI" id="CHEBI:15378"/>
        <dbReference type="ChEBI" id="CHEBI:29999"/>
        <dbReference type="ChEBI" id="CHEBI:30616"/>
        <dbReference type="ChEBI" id="CHEBI:83421"/>
        <dbReference type="ChEBI" id="CHEBI:456216"/>
        <dbReference type="EC" id="2.7.11.1"/>
    </reaction>
</comment>
<dbReference type="EC" id="2.7.11.1" evidence="1"/>
<evidence type="ECO:0000256" key="9">
    <source>
        <dbReference type="SAM" id="MobiDB-lite"/>
    </source>
</evidence>
<dbReference type="GO" id="GO:0005524">
    <property type="term" value="F:ATP binding"/>
    <property type="evidence" value="ECO:0007669"/>
    <property type="project" value="UniProtKB-KW"/>
</dbReference>
<evidence type="ECO:0000259" key="10">
    <source>
        <dbReference type="PROSITE" id="PS50011"/>
    </source>
</evidence>
<dbReference type="SUPFAM" id="SSF56112">
    <property type="entry name" value="Protein kinase-like (PK-like)"/>
    <property type="match status" value="1"/>
</dbReference>
<gene>
    <name evidence="11" type="ORF">FYK55_26510</name>
</gene>
<evidence type="ECO:0000256" key="6">
    <source>
        <dbReference type="ARBA" id="ARBA00022840"/>
    </source>
</evidence>
<protein>
    <recommendedName>
        <fullName evidence="1">non-specific serine/threonine protein kinase</fullName>
        <ecNumber evidence="1">2.7.11.1</ecNumber>
    </recommendedName>
</protein>
<evidence type="ECO:0000256" key="8">
    <source>
        <dbReference type="ARBA" id="ARBA00048679"/>
    </source>
</evidence>
<evidence type="ECO:0000313" key="11">
    <source>
        <dbReference type="EMBL" id="KAA5538756.1"/>
    </source>
</evidence>
<dbReference type="Gene3D" id="3.30.200.20">
    <property type="entry name" value="Phosphorylase Kinase, domain 1"/>
    <property type="match status" value="1"/>
</dbReference>
<evidence type="ECO:0000256" key="4">
    <source>
        <dbReference type="ARBA" id="ARBA00022741"/>
    </source>
</evidence>
<name>A0A5M6CUY0_9BACT</name>
<feature type="region of interest" description="Disordered" evidence="9">
    <location>
        <begin position="299"/>
        <end position="320"/>
    </location>
</feature>
<keyword evidence="2 11" id="KW-0723">Serine/threonine-protein kinase</keyword>
<dbReference type="PANTHER" id="PTHR43895">
    <property type="entry name" value="CALCIUM/CALMODULIN-DEPENDENT PROTEIN KINASE KINASE-RELATED"/>
    <property type="match status" value="1"/>
</dbReference>
<dbReference type="RefSeq" id="WP_150079664.1">
    <property type="nucleotide sequence ID" value="NZ_VWOX01000026.1"/>
</dbReference>
<proteinExistence type="predicted"/>
<evidence type="ECO:0000256" key="3">
    <source>
        <dbReference type="ARBA" id="ARBA00022679"/>
    </source>
</evidence>
<evidence type="ECO:0000256" key="5">
    <source>
        <dbReference type="ARBA" id="ARBA00022777"/>
    </source>
</evidence>
<dbReference type="EMBL" id="VWOX01000026">
    <property type="protein sequence ID" value="KAA5538756.1"/>
    <property type="molecule type" value="Genomic_DNA"/>
</dbReference>
<keyword evidence="4" id="KW-0547">Nucleotide-binding</keyword>
<dbReference type="AlphaFoldDB" id="A0A5M6CUY0"/>
<accession>A0A5M6CUY0</accession>
<dbReference type="GO" id="GO:0007165">
    <property type="term" value="P:signal transduction"/>
    <property type="evidence" value="ECO:0007669"/>
    <property type="project" value="TreeGrafter"/>
</dbReference>
<dbReference type="CDD" id="cd14014">
    <property type="entry name" value="STKc_PknB_like"/>
    <property type="match status" value="1"/>
</dbReference>
<evidence type="ECO:0000256" key="2">
    <source>
        <dbReference type="ARBA" id="ARBA00022527"/>
    </source>
</evidence>
<keyword evidence="6" id="KW-0067">ATP-binding</keyword>
<sequence>MGILDSVKSMFSGGSGKKSSGRIDVEARFSRQRTAATGTMAHFFVAKDLARNDRLVGVKILDPEKVKVFEDRFRHLKKPSEGEIALQMHHPNVVETYEVGMSTKGQPVLIMEYIAGPSMQNIIVKKQEEHVAGKRLKLIRSMSEALKYVHSKEFIHRDICPRNFICLPKTEDVKLIDFGLSVPATPPFMAPGNRTGTPLYMSPEIIRRRATDKRVDLFSLGVTFYCLIAFQHPWQGDIVSGRAALNHDTRPPMELTEACPNVDRSLARSIMQLMHPKVEMRTPTIENFIQSIRKVESAYQDGAASPITPDLRRGEQDDDD</sequence>
<organism evidence="11 12">
    <name type="scientific">Roseiconus nitratireducens</name>
    <dbReference type="NCBI Taxonomy" id="2605748"/>
    <lineage>
        <taxon>Bacteria</taxon>
        <taxon>Pseudomonadati</taxon>
        <taxon>Planctomycetota</taxon>
        <taxon>Planctomycetia</taxon>
        <taxon>Pirellulales</taxon>
        <taxon>Pirellulaceae</taxon>
        <taxon>Roseiconus</taxon>
    </lineage>
</organism>
<evidence type="ECO:0000256" key="1">
    <source>
        <dbReference type="ARBA" id="ARBA00012513"/>
    </source>
</evidence>
<feature type="domain" description="Protein kinase" evidence="10">
    <location>
        <begin position="29"/>
        <end position="293"/>
    </location>
</feature>
<dbReference type="InterPro" id="IPR000719">
    <property type="entry name" value="Prot_kinase_dom"/>
</dbReference>
<reference evidence="11 12" key="1">
    <citation type="submission" date="2019-08" db="EMBL/GenBank/DDBJ databases">
        <authorList>
            <person name="Dhanesh K."/>
            <person name="Kumar G."/>
            <person name="Sasikala C."/>
            <person name="Venkata Ramana C."/>
        </authorList>
    </citation>
    <scope>NUCLEOTIDE SEQUENCE [LARGE SCALE GENOMIC DNA]</scope>
    <source>
        <strain evidence="11 12">JC645</strain>
    </source>
</reference>
<comment type="catalytic activity">
    <reaction evidence="7">
        <text>L-threonyl-[protein] + ATP = O-phospho-L-threonyl-[protein] + ADP + H(+)</text>
        <dbReference type="Rhea" id="RHEA:46608"/>
        <dbReference type="Rhea" id="RHEA-COMP:11060"/>
        <dbReference type="Rhea" id="RHEA-COMP:11605"/>
        <dbReference type="ChEBI" id="CHEBI:15378"/>
        <dbReference type="ChEBI" id="CHEBI:30013"/>
        <dbReference type="ChEBI" id="CHEBI:30616"/>
        <dbReference type="ChEBI" id="CHEBI:61977"/>
        <dbReference type="ChEBI" id="CHEBI:456216"/>
        <dbReference type="EC" id="2.7.11.1"/>
    </reaction>
</comment>
<feature type="compositionally biased region" description="Basic and acidic residues" evidence="9">
    <location>
        <begin position="310"/>
        <end position="320"/>
    </location>
</feature>
<dbReference type="InterPro" id="IPR011009">
    <property type="entry name" value="Kinase-like_dom_sf"/>
</dbReference>
<evidence type="ECO:0000313" key="12">
    <source>
        <dbReference type="Proteomes" id="UP000324479"/>
    </source>
</evidence>
<keyword evidence="12" id="KW-1185">Reference proteome</keyword>
<dbReference type="InterPro" id="IPR008266">
    <property type="entry name" value="Tyr_kinase_AS"/>
</dbReference>
<evidence type="ECO:0000256" key="7">
    <source>
        <dbReference type="ARBA" id="ARBA00047899"/>
    </source>
</evidence>
<dbReference type="Gene3D" id="1.10.510.10">
    <property type="entry name" value="Transferase(Phosphotransferase) domain 1"/>
    <property type="match status" value="1"/>
</dbReference>
<dbReference type="PROSITE" id="PS00109">
    <property type="entry name" value="PROTEIN_KINASE_TYR"/>
    <property type="match status" value="1"/>
</dbReference>
<keyword evidence="5 11" id="KW-0418">Kinase</keyword>
<dbReference type="Proteomes" id="UP000324479">
    <property type="component" value="Unassembled WGS sequence"/>
</dbReference>
<dbReference type="GO" id="GO:0004674">
    <property type="term" value="F:protein serine/threonine kinase activity"/>
    <property type="evidence" value="ECO:0007669"/>
    <property type="project" value="UniProtKB-KW"/>
</dbReference>